<dbReference type="SUPFAM" id="SSF52799">
    <property type="entry name" value="(Phosphotyrosine protein) phosphatases II"/>
    <property type="match status" value="1"/>
</dbReference>
<dbReference type="Proteomes" id="UP000005583">
    <property type="component" value="Unassembled WGS sequence"/>
</dbReference>
<dbReference type="Gene3D" id="3.90.190.10">
    <property type="entry name" value="Protein tyrosine phosphatase superfamily"/>
    <property type="match status" value="1"/>
</dbReference>
<reference evidence="1 2" key="1">
    <citation type="submission" date="2009-01" db="EMBL/GenBank/DDBJ databases">
        <authorList>
            <person name="Qin X."/>
            <person name="Bachman B."/>
            <person name="Battles P."/>
            <person name="Bell A."/>
            <person name="Bess C."/>
            <person name="Bickham C."/>
            <person name="Chaboub L."/>
            <person name="Chen D."/>
            <person name="Coyle M."/>
            <person name="Deiros D.R."/>
            <person name="Dinh H."/>
            <person name="Forbes L."/>
            <person name="Fowler G."/>
            <person name="Francisco L."/>
            <person name="Fu Q."/>
            <person name="Gubbala S."/>
            <person name="Hale W."/>
            <person name="Han Y."/>
            <person name="Hemphill L."/>
            <person name="Highlander S.K."/>
            <person name="Hirani K."/>
            <person name="Hogues M."/>
            <person name="Jackson L."/>
            <person name="Jakkamsetti A."/>
            <person name="Javaid M."/>
            <person name="Jiang H."/>
            <person name="Korchina V."/>
            <person name="Kovar C."/>
            <person name="Lara F."/>
            <person name="Lee S."/>
            <person name="Mata R."/>
            <person name="Mathew T."/>
            <person name="Moen C."/>
            <person name="Morales K."/>
            <person name="Munidasa M."/>
            <person name="Nazareth L."/>
            <person name="Ngo R."/>
            <person name="Nguyen L."/>
            <person name="Okwuonu G."/>
            <person name="Ongeri F."/>
            <person name="Patil S."/>
            <person name="Petrosino J."/>
            <person name="Pham C."/>
            <person name="Pham P."/>
            <person name="Pu L.-L."/>
            <person name="Puazo M."/>
            <person name="Raj R."/>
            <person name="Reid J."/>
            <person name="Rouhana J."/>
            <person name="Saada N."/>
            <person name="Shang Y."/>
            <person name="Simmons D."/>
            <person name="Thornton R."/>
            <person name="Warren J."/>
            <person name="Weissenberger G."/>
            <person name="Zhang J."/>
            <person name="Zhang L."/>
            <person name="Zhou C."/>
            <person name="Zhu D."/>
            <person name="Muzny D."/>
            <person name="Worley K."/>
            <person name="Gibbs R."/>
        </authorList>
    </citation>
    <scope>NUCLEOTIDE SEQUENCE [LARGE SCALE GENOMIC DNA]</scope>
    <source>
        <strain evidence="1 2">DSM 16047</strain>
    </source>
</reference>
<protein>
    <recommendedName>
        <fullName evidence="3">Tyrosine specific protein phosphatases domain-containing protein</fullName>
    </recommendedName>
</protein>
<dbReference type="AlphaFoldDB" id="C2EN39"/>
<sequence length="276" mass="31693">MMEKLKIKSDHLIKLNGTFNTRDLGGYSTISGKIIKSKRLLRSDDLYKLTSSDINVLVDDYHLNTIIDFRNSNERQKRPDKLIPGANYYILSPDDETAVIASSSLNDDRRKIDHLISLNRQGKLILDNDGLKKGMINFVTQSSSQTIYRKMLDLCIARPDAVVLEHCRGGKDRTGYGTALILFALGVDSQTVIKDYLMTAHYNNQRNKRRMDEYRRYTNDRTILEYLASAMATRREVIQAGIDKMTELAGSPIQYIETVLGFDKEHIKIMRQMYLE</sequence>
<dbReference type="InterPro" id="IPR029021">
    <property type="entry name" value="Prot-tyrosine_phosphatase-like"/>
</dbReference>
<dbReference type="PATRIC" id="fig|525365.8.peg.2135"/>
<dbReference type="RefSeq" id="WP_007125613.1">
    <property type="nucleotide sequence ID" value="NZ_AZFO01000009.1"/>
</dbReference>
<organism evidence="1 2">
    <name type="scientific">Lactobacillus ultunensis DSM 16047</name>
    <dbReference type="NCBI Taxonomy" id="525365"/>
    <lineage>
        <taxon>Bacteria</taxon>
        <taxon>Bacillati</taxon>
        <taxon>Bacillota</taxon>
        <taxon>Bacilli</taxon>
        <taxon>Lactobacillales</taxon>
        <taxon>Lactobacillaceae</taxon>
        <taxon>Lactobacillus</taxon>
    </lineage>
</organism>
<dbReference type="eggNOG" id="COG2365">
    <property type="taxonomic scope" value="Bacteria"/>
</dbReference>
<dbReference type="EMBL" id="ACGU01000050">
    <property type="protein sequence ID" value="EEJ72035.1"/>
    <property type="molecule type" value="Genomic_DNA"/>
</dbReference>
<dbReference type="InterPro" id="IPR026893">
    <property type="entry name" value="Tyr/Ser_Pase_IphP-type"/>
</dbReference>
<dbReference type="OrthoDB" id="1188001at2"/>
<dbReference type="GO" id="GO:0004721">
    <property type="term" value="F:phosphoprotein phosphatase activity"/>
    <property type="evidence" value="ECO:0007669"/>
    <property type="project" value="InterPro"/>
</dbReference>
<gene>
    <name evidence="1" type="ORF">HMPREF0548_1085</name>
</gene>
<evidence type="ECO:0000313" key="2">
    <source>
        <dbReference type="Proteomes" id="UP000005583"/>
    </source>
</evidence>
<name>C2EN39_9LACO</name>
<dbReference type="HOGENOM" id="CLU_057546_0_2_9"/>
<dbReference type="STRING" id="525365.HMPREF0548_1085"/>
<comment type="caution">
    <text evidence="1">The sequence shown here is derived from an EMBL/GenBank/DDBJ whole genome shotgun (WGS) entry which is preliminary data.</text>
</comment>
<dbReference type="Pfam" id="PF13350">
    <property type="entry name" value="Y_phosphatase3"/>
    <property type="match status" value="1"/>
</dbReference>
<proteinExistence type="predicted"/>
<accession>C2EN39</accession>
<evidence type="ECO:0008006" key="3">
    <source>
        <dbReference type="Google" id="ProtNLM"/>
    </source>
</evidence>
<evidence type="ECO:0000313" key="1">
    <source>
        <dbReference type="EMBL" id="EEJ72035.1"/>
    </source>
</evidence>
<keyword evidence="2" id="KW-1185">Reference proteome</keyword>